<dbReference type="Pfam" id="PF00172">
    <property type="entry name" value="Zn_clus"/>
    <property type="match status" value="1"/>
</dbReference>
<feature type="compositionally biased region" description="Polar residues" evidence="2">
    <location>
        <begin position="684"/>
        <end position="694"/>
    </location>
</feature>
<evidence type="ECO:0000256" key="2">
    <source>
        <dbReference type="SAM" id="MobiDB-lite"/>
    </source>
</evidence>
<feature type="region of interest" description="Disordered" evidence="2">
    <location>
        <begin position="684"/>
        <end position="770"/>
    </location>
</feature>
<gene>
    <name evidence="4" type="ORF">BDW02DRAFT_358706</name>
</gene>
<dbReference type="InterPro" id="IPR036864">
    <property type="entry name" value="Zn2-C6_fun-type_DNA-bd_sf"/>
</dbReference>
<dbReference type="GO" id="GO:0000981">
    <property type="term" value="F:DNA-binding transcription factor activity, RNA polymerase II-specific"/>
    <property type="evidence" value="ECO:0007669"/>
    <property type="project" value="InterPro"/>
</dbReference>
<dbReference type="CDD" id="cd00067">
    <property type="entry name" value="GAL4"/>
    <property type="match status" value="1"/>
</dbReference>
<feature type="compositionally biased region" description="Polar residues" evidence="2">
    <location>
        <begin position="753"/>
        <end position="770"/>
    </location>
</feature>
<dbReference type="AlphaFoldDB" id="A0A6A5K7Q8"/>
<dbReference type="OrthoDB" id="5126878at2759"/>
<organism evidence="4 5">
    <name type="scientific">Decorospora gaudefroyi</name>
    <dbReference type="NCBI Taxonomy" id="184978"/>
    <lineage>
        <taxon>Eukaryota</taxon>
        <taxon>Fungi</taxon>
        <taxon>Dikarya</taxon>
        <taxon>Ascomycota</taxon>
        <taxon>Pezizomycotina</taxon>
        <taxon>Dothideomycetes</taxon>
        <taxon>Pleosporomycetidae</taxon>
        <taxon>Pleosporales</taxon>
        <taxon>Pleosporineae</taxon>
        <taxon>Pleosporaceae</taxon>
        <taxon>Decorospora</taxon>
    </lineage>
</organism>
<dbReference type="SUPFAM" id="SSF57701">
    <property type="entry name" value="Zn2/Cys6 DNA-binding domain"/>
    <property type="match status" value="1"/>
</dbReference>
<feature type="region of interest" description="Disordered" evidence="2">
    <location>
        <begin position="69"/>
        <end position="100"/>
    </location>
</feature>
<dbReference type="Gene3D" id="4.10.240.10">
    <property type="entry name" value="Zn(2)-C6 fungal-type DNA-binding domain"/>
    <property type="match status" value="1"/>
</dbReference>
<keyword evidence="5" id="KW-1185">Reference proteome</keyword>
<dbReference type="PANTHER" id="PTHR38111">
    <property type="entry name" value="ZN(2)-C6 FUNGAL-TYPE DOMAIN-CONTAINING PROTEIN-RELATED"/>
    <property type="match status" value="1"/>
</dbReference>
<evidence type="ECO:0000313" key="4">
    <source>
        <dbReference type="EMBL" id="KAF1833845.1"/>
    </source>
</evidence>
<sequence>MTQTGKCDTCRQRKVKCNEERPKCDACKKKDRPCTYSYGKLSAFVVQDPKQLTKHGKSKTEPIMYSLNSDEDQYTSSPSTPSGLHITTQRNGEGGHGSFLTLAPVSKSKARQSKKKANYQKRTLEAYLQHLQKESAVVPYQPCSPETTLVTRYMGILGTEAPGKQPLLILGTWILSIPARIGSNTVLDLAVEFLINSYAAYRDRMHSKQQVAKISKAKALRKLQLAVLNTQSAPTYDVLLATKIHFAAEALSGLDRMYHVVHAFGLTELLKSGRVSDVDDEHFWSLVDNTYIDDVNEALLTGRDTVYSNEFYLSATYPPPLNSASIFLSAYQRASMAIMHVFIQCPRAASLIRHAITNPEDTKAIATAMSYLESLFQVDISKHASDLIQTAITVAPSAPSPDVADLMPNTLAFDSVQSMVLCTRYWMLQNVLCGFADTLYRHFPAEATLSLLPRPEGLHVIDTDSALHLAKSIRWADSICQRLPLVPLRLHTPLQISIGPWHRTIRNIGDLGPEEDSEADFCRAERMKTWLIEQCNRVHRQWGVALLDEKPLLEALDCMAGEVIPEWLPVRVRFEAEDGEMVMKLDYEDRTGIYSQRYGLDGSPDRNIRHHIESRERCRKQGLGAQELPPAAEIPASDNDMRGVTSWSNEAVDFQHSTRRNLPSPSGWWAETSTTATVELENTYESPSLSQIHQHTLPRAPPTPGETRAETTVGDAHSHISSSWPHPPNPSSTNPPSNTPIPPSRSTPTTITFNNEQKNACFSPAWRNTT</sequence>
<reference evidence="4" key="1">
    <citation type="submission" date="2020-01" db="EMBL/GenBank/DDBJ databases">
        <authorList>
            <consortium name="DOE Joint Genome Institute"/>
            <person name="Haridas S."/>
            <person name="Albert R."/>
            <person name="Binder M."/>
            <person name="Bloem J."/>
            <person name="Labutti K."/>
            <person name="Salamov A."/>
            <person name="Andreopoulos B."/>
            <person name="Baker S.E."/>
            <person name="Barry K."/>
            <person name="Bills G."/>
            <person name="Bluhm B.H."/>
            <person name="Cannon C."/>
            <person name="Castanera R."/>
            <person name="Culley D.E."/>
            <person name="Daum C."/>
            <person name="Ezra D."/>
            <person name="Gonzalez J.B."/>
            <person name="Henrissat B."/>
            <person name="Kuo A."/>
            <person name="Liang C."/>
            <person name="Lipzen A."/>
            <person name="Lutzoni F."/>
            <person name="Magnuson J."/>
            <person name="Mondo S."/>
            <person name="Nolan M."/>
            <person name="Ohm R."/>
            <person name="Pangilinan J."/>
            <person name="Park H.-J."/>
            <person name="Ramirez L."/>
            <person name="Alfaro M."/>
            <person name="Sun H."/>
            <person name="Tritt A."/>
            <person name="Yoshinaga Y."/>
            <person name="Zwiers L.-H."/>
            <person name="Turgeon B.G."/>
            <person name="Goodwin S.B."/>
            <person name="Spatafora J.W."/>
            <person name="Crous P.W."/>
            <person name="Grigoriev I.V."/>
        </authorList>
    </citation>
    <scope>NUCLEOTIDE SEQUENCE</scope>
    <source>
        <strain evidence="4">P77</strain>
    </source>
</reference>
<protein>
    <recommendedName>
        <fullName evidence="3">Zn(2)-C6 fungal-type domain-containing protein</fullName>
    </recommendedName>
</protein>
<dbReference type="GO" id="GO:0008270">
    <property type="term" value="F:zinc ion binding"/>
    <property type="evidence" value="ECO:0007669"/>
    <property type="project" value="InterPro"/>
</dbReference>
<dbReference type="InterPro" id="IPR001138">
    <property type="entry name" value="Zn2Cys6_DnaBD"/>
</dbReference>
<name>A0A6A5K7Q8_9PLEO</name>
<dbReference type="PROSITE" id="PS50048">
    <property type="entry name" value="ZN2_CY6_FUNGAL_2"/>
    <property type="match status" value="1"/>
</dbReference>
<feature type="compositionally biased region" description="Polar residues" evidence="2">
    <location>
        <begin position="74"/>
        <end position="91"/>
    </location>
</feature>
<evidence type="ECO:0000259" key="3">
    <source>
        <dbReference type="PROSITE" id="PS50048"/>
    </source>
</evidence>
<dbReference type="InterPro" id="IPR053178">
    <property type="entry name" value="Osmoadaptation_assoc"/>
</dbReference>
<feature type="domain" description="Zn(2)-C6 fungal-type" evidence="3">
    <location>
        <begin position="6"/>
        <end position="36"/>
    </location>
</feature>
<dbReference type="Proteomes" id="UP000800040">
    <property type="component" value="Unassembled WGS sequence"/>
</dbReference>
<dbReference type="PANTHER" id="PTHR38111:SF2">
    <property type="entry name" value="FINGER DOMAIN PROTEIN, PUTATIVE (AFU_ORTHOLOGUE AFUA_1G01560)-RELATED"/>
    <property type="match status" value="1"/>
</dbReference>
<accession>A0A6A5K7Q8</accession>
<proteinExistence type="predicted"/>
<evidence type="ECO:0000313" key="5">
    <source>
        <dbReference type="Proteomes" id="UP000800040"/>
    </source>
</evidence>
<keyword evidence="1" id="KW-0539">Nucleus</keyword>
<dbReference type="EMBL" id="ML975311">
    <property type="protein sequence ID" value="KAF1833845.1"/>
    <property type="molecule type" value="Genomic_DNA"/>
</dbReference>
<dbReference type="SMART" id="SM00066">
    <property type="entry name" value="GAL4"/>
    <property type="match status" value="1"/>
</dbReference>
<evidence type="ECO:0000256" key="1">
    <source>
        <dbReference type="ARBA" id="ARBA00023242"/>
    </source>
</evidence>